<name>A0A177TMZ1_9BASI</name>
<dbReference type="GO" id="GO:0016787">
    <property type="term" value="F:hydrolase activity"/>
    <property type="evidence" value="ECO:0007669"/>
    <property type="project" value="UniProtKB-KW"/>
</dbReference>
<dbReference type="GO" id="GO:0006281">
    <property type="term" value="P:DNA repair"/>
    <property type="evidence" value="ECO:0007669"/>
    <property type="project" value="UniProtKB-KW"/>
</dbReference>
<comment type="caution">
    <text evidence="5">The sequence shown here is derived from an EMBL/GenBank/DDBJ whole genome shotgun (WGS) entry which is preliminary data.</text>
</comment>
<dbReference type="PANTHER" id="PTHR47642">
    <property type="entry name" value="ATP-DEPENDENT DNA HELICASE"/>
    <property type="match status" value="1"/>
</dbReference>
<organism evidence="5 6">
    <name type="scientific">Tilletia indica</name>
    <dbReference type="NCBI Taxonomy" id="43049"/>
    <lineage>
        <taxon>Eukaryota</taxon>
        <taxon>Fungi</taxon>
        <taxon>Dikarya</taxon>
        <taxon>Basidiomycota</taxon>
        <taxon>Ustilaginomycotina</taxon>
        <taxon>Exobasidiomycetes</taxon>
        <taxon>Tilletiales</taxon>
        <taxon>Tilletiaceae</taxon>
        <taxon>Tilletia</taxon>
    </lineage>
</organism>
<dbReference type="GO" id="GO:0000723">
    <property type="term" value="P:telomere maintenance"/>
    <property type="evidence" value="ECO:0007669"/>
    <property type="project" value="InterPro"/>
</dbReference>
<keyword evidence="1" id="KW-0347">Helicase</keyword>
<dbReference type="PANTHER" id="PTHR47642:SF6">
    <property type="entry name" value="ATP-DEPENDENT DNA HELICASE"/>
    <property type="match status" value="1"/>
</dbReference>
<keyword evidence="1" id="KW-0233">DNA recombination</keyword>
<dbReference type="SUPFAM" id="SSF52540">
    <property type="entry name" value="P-loop containing nucleoside triphosphate hydrolases"/>
    <property type="match status" value="2"/>
</dbReference>
<feature type="region of interest" description="Disordered" evidence="2">
    <location>
        <begin position="1190"/>
        <end position="1228"/>
    </location>
</feature>
<dbReference type="AlphaFoldDB" id="A0A177TMZ1"/>
<keyword evidence="1" id="KW-0547">Nucleotide-binding</keyword>
<dbReference type="OrthoDB" id="3267861at2759"/>
<evidence type="ECO:0000259" key="3">
    <source>
        <dbReference type="Pfam" id="PF05970"/>
    </source>
</evidence>
<evidence type="ECO:0000313" key="5">
    <source>
        <dbReference type="EMBL" id="KAE8244015.1"/>
    </source>
</evidence>
<dbReference type="Pfam" id="PF05970">
    <property type="entry name" value="PIF1"/>
    <property type="match status" value="1"/>
</dbReference>
<keyword evidence="1" id="KW-0227">DNA damage</keyword>
<protein>
    <recommendedName>
        <fullName evidence="1">ATP-dependent DNA helicase</fullName>
        <ecNumber evidence="1">5.6.2.3</ecNumber>
    </recommendedName>
</protein>
<comment type="cofactor">
    <cofactor evidence="1">
        <name>Mg(2+)</name>
        <dbReference type="ChEBI" id="CHEBI:18420"/>
    </cofactor>
</comment>
<keyword evidence="1" id="KW-0378">Hydrolase</keyword>
<feature type="domain" description="DNA helicase Pif1-like DEAD-box helicase" evidence="3">
    <location>
        <begin position="690"/>
        <end position="895"/>
    </location>
</feature>
<dbReference type="Gene3D" id="3.40.50.300">
    <property type="entry name" value="P-loop containing nucleotide triphosphate hydrolases"/>
    <property type="match status" value="1"/>
</dbReference>
<dbReference type="EMBL" id="LWDF02000719">
    <property type="protein sequence ID" value="KAE8244015.1"/>
    <property type="molecule type" value="Genomic_DNA"/>
</dbReference>
<dbReference type="Pfam" id="PF14214">
    <property type="entry name" value="Helitron_like_N"/>
    <property type="match status" value="1"/>
</dbReference>
<evidence type="ECO:0000256" key="1">
    <source>
        <dbReference type="RuleBase" id="RU363044"/>
    </source>
</evidence>
<dbReference type="GO" id="GO:0005524">
    <property type="term" value="F:ATP binding"/>
    <property type="evidence" value="ECO:0007669"/>
    <property type="project" value="UniProtKB-KW"/>
</dbReference>
<keyword evidence="1" id="KW-0067">ATP-binding</keyword>
<accession>A0A177TMZ1</accession>
<dbReference type="GO" id="GO:0006310">
    <property type="term" value="P:DNA recombination"/>
    <property type="evidence" value="ECO:0007669"/>
    <property type="project" value="UniProtKB-KW"/>
</dbReference>
<sequence length="1260" mass="141989">MDIAKSEIRAYISQYGPFHIFLTLNPPAQHSPVFHVICGDTKVDLTVRDPQLPSNSDRARRLASDPVSAADYFDFHIRSIFGHLLGWNFHTRTSTAEGGLFGRLKCFFLSRELTDRGNLHGHSIIWLEDALTPSNIRTLMDSDDTFQAEYFEWAEDLAWHHLPPHADEAIDDRLEPRQQRPPHPSDPFFEAQFDRDHIILGTKYQLHTHRNVCYKTAKGPPRTNCRFRFPHQQRTQSEYDAESQSILLKVLHPWVNWHNPYLLVATRHNHDVQIVQSGRSAEAAARYIVDYVLKHDLTVPKGLRALADVLKRVHDKNELPEFKRLLRLVISQIMRISNVHAQKAALYLRGETDTFQSHSTKPLVMPNAISYLRKQYKINDINAPTATEMNPVTLQNADQHHITASEQYADYIYRHSSAHHLNLWDFIKQTEVLPKQRAPKPSSERNINVYTLLPPHSKSNTHVIVHRPCSTKLTRIVGSKIPRANSKDDEAFLFYLAAFKPHATTLPLLSPGQTVREAWETFDVSPATTIILQNWKEMELCDDAYDADILRQRSDEAAELTAHQRTTSNSLNNDEDDAVSLDEDINFNISPTLTNEGLVIEFLSASAWTTDTANKFQGSRTSEALRFPITDRLLRSWQEEIKTITVQHSNQHVADSAPSAQSSVTIGPDARTIPFSKKTIVENLLKSHALSSSQAAAFRLVAHATLFPTNRPLRLLLLGEAGTGKTKIITILQHLLAMLGESDAIQVTAPTGKAASLVSGVTQHKAFQLPIFQSGKKEDNTKAFMTSAGRLQTLRTTYKNLRFLFCDEASMTSLQQLHTIDNSCRTAREDEHKHEWFGGMNAIMAGDLFQLPPVTGSPLYQTPKLDRTHDDNARIAGRAAFQSFESAIVFTEQFRIREPHTSALFNRIRTRTVTQQDVETLNSRILADHLQDPKLSNATVLVKTNSLRRSLADIKTRASATAEAPLIECHAIDSFSIPATKHLRDTAIRFEARHPPSSWIPGNVLVHDGMRVVYRGKNRSVPHGITNGATGTVKNISTFTDEYGHTCPSAIFVHMDSGTFQLTDLPARWYPFLPETCSFKIAYIDQSGTPTSVTVKRKQMKLQPASVMTVHTAQGTTITDGVICDARHGGFLTYVAISRTTSLENLFLIAPVTVNDVNSIGIPPDLAQEMNRLSNIDLITRERISALSWTEHQAQHETQAQPQPRLQNIENTTTSQNDPISRSATSDDMEMHSFNESKEGRTQIRHFTQTLWRTTFVAQT</sequence>
<keyword evidence="1" id="KW-0234">DNA repair</keyword>
<dbReference type="InterPro" id="IPR025476">
    <property type="entry name" value="Helitron_helicase-like"/>
</dbReference>
<gene>
    <name evidence="5" type="ORF">A4X13_0g6853</name>
</gene>
<comment type="similarity">
    <text evidence="1">Belongs to the helicase family.</text>
</comment>
<dbReference type="GO" id="GO:0043139">
    <property type="term" value="F:5'-3' DNA helicase activity"/>
    <property type="evidence" value="ECO:0007669"/>
    <property type="project" value="UniProtKB-EC"/>
</dbReference>
<dbReference type="InterPro" id="IPR051055">
    <property type="entry name" value="PIF1_helicase"/>
</dbReference>
<reference evidence="5" key="1">
    <citation type="submission" date="2016-04" db="EMBL/GenBank/DDBJ databases">
        <authorList>
            <person name="Nguyen H.D."/>
            <person name="Samba Siva P."/>
            <person name="Cullis J."/>
            <person name="Levesque C.A."/>
            <person name="Hambleton S."/>
        </authorList>
    </citation>
    <scope>NUCLEOTIDE SEQUENCE</scope>
    <source>
        <strain evidence="5">DAOMC 236416</strain>
    </source>
</reference>
<evidence type="ECO:0000259" key="4">
    <source>
        <dbReference type="Pfam" id="PF14214"/>
    </source>
</evidence>
<comment type="catalytic activity">
    <reaction evidence="1">
        <text>ATP + H2O = ADP + phosphate + H(+)</text>
        <dbReference type="Rhea" id="RHEA:13065"/>
        <dbReference type="ChEBI" id="CHEBI:15377"/>
        <dbReference type="ChEBI" id="CHEBI:15378"/>
        <dbReference type="ChEBI" id="CHEBI:30616"/>
        <dbReference type="ChEBI" id="CHEBI:43474"/>
        <dbReference type="ChEBI" id="CHEBI:456216"/>
        <dbReference type="EC" id="5.6.2.3"/>
    </reaction>
</comment>
<dbReference type="EC" id="5.6.2.3" evidence="1"/>
<dbReference type="InterPro" id="IPR027417">
    <property type="entry name" value="P-loop_NTPase"/>
</dbReference>
<proteinExistence type="inferred from homology"/>
<dbReference type="InterPro" id="IPR010285">
    <property type="entry name" value="DNA_helicase_pif1-like_DEAD"/>
</dbReference>
<feature type="compositionally biased region" description="Polar residues" evidence="2">
    <location>
        <begin position="1190"/>
        <end position="1226"/>
    </location>
</feature>
<evidence type="ECO:0000313" key="6">
    <source>
        <dbReference type="Proteomes" id="UP000077521"/>
    </source>
</evidence>
<feature type="domain" description="Helitron helicase-like" evidence="4">
    <location>
        <begin position="6"/>
        <end position="124"/>
    </location>
</feature>
<reference evidence="5" key="2">
    <citation type="journal article" date="2019" name="IMA Fungus">
        <title>Genome sequencing and comparison of five Tilletia species to identify candidate genes for the detection of regulated species infecting wheat.</title>
        <authorList>
            <person name="Nguyen H.D.T."/>
            <person name="Sultana T."/>
            <person name="Kesanakurti P."/>
            <person name="Hambleton S."/>
        </authorList>
    </citation>
    <scope>NUCLEOTIDE SEQUENCE</scope>
    <source>
        <strain evidence="5">DAOMC 236416</strain>
    </source>
</reference>
<evidence type="ECO:0000256" key="2">
    <source>
        <dbReference type="SAM" id="MobiDB-lite"/>
    </source>
</evidence>
<keyword evidence="6" id="KW-1185">Reference proteome</keyword>
<dbReference type="Proteomes" id="UP000077521">
    <property type="component" value="Unassembled WGS sequence"/>
</dbReference>